<evidence type="ECO:0000313" key="2">
    <source>
        <dbReference type="Proteomes" id="UP001185015"/>
    </source>
</evidence>
<name>A0AA90U1L4_9EURY</name>
<gene>
    <name evidence="1" type="ORF">J2750_002069</name>
</gene>
<organism evidence="1 2">
    <name type="scientific">Methanococcoides alaskense</name>
    <dbReference type="NCBI Taxonomy" id="325778"/>
    <lineage>
        <taxon>Archaea</taxon>
        <taxon>Methanobacteriati</taxon>
        <taxon>Methanobacteriota</taxon>
        <taxon>Stenosarchaea group</taxon>
        <taxon>Methanomicrobia</taxon>
        <taxon>Methanosarcinales</taxon>
        <taxon>Methanosarcinaceae</taxon>
        <taxon>Methanococcoides</taxon>
    </lineage>
</organism>
<dbReference type="InterPro" id="IPR011989">
    <property type="entry name" value="ARM-like"/>
</dbReference>
<accession>A0AA90U1L4</accession>
<dbReference type="AlphaFoldDB" id="A0AA90U1L4"/>
<proteinExistence type="predicted"/>
<sequence>MSNKKKQKLSKLLKQLVKTIQNQESSLDQFGYRTISVPESYQLPVEEIQISGTTSSKFEEILFFVKQDWKLEYYLKVNRQTGKKELDSFKKEELAGKLETFILNFISKFENEGESAAFNDEYVDQLIDETIKSIYKQVFEYRIIIPMIYLSFNEDMEKLIHLRLNGKKGCNFIIFNSNDFKKELSSKHFEHVKTIFGNHFVGKVCIEMYEKGTNPSFVIERARKRANLFISFIRLLYFENNVGLLGGKRTRVYHDHEFMDFDIGVHCYYREISTGYPCGMTHNIDTLSNLEISKNVLYKSNLFTLWNDVDSLKNEDTKNQIQRSVLFSSKALKESDLDIKIILYIMAFESLLLENTTEGPNSYSVILRISILEWLYAAYSGITISDGLYEIYRHRNNIVHGRNYDIAKKEHVNKLENYYYNTLMYLIKFIKVQKTEKMDDVAKRLETPSNAFKVFAILYRNWNNRVDANKFAVWFINKYCHINESNGCSIKGKELIFKNNLPPYIASDIILPLLDDDDHKVRYSALFFLKLVYNGISKDDLNNLENKVGDLFKIDDSPLVVSESALILGLLKNKDAMQYITHNLKKNNVQIKISCMKYIALVGTYANKYELIRLAYDGDEGVRKEVIRTMGYLQSIYFVSCLSDKLSDTSYDVRLYSIYSLGHIKSKTAKGDIENILKTTNFVEIKDACKWALDNINKS</sequence>
<evidence type="ECO:0008006" key="3">
    <source>
        <dbReference type="Google" id="ProtNLM"/>
    </source>
</evidence>
<dbReference type="Gene3D" id="1.25.10.10">
    <property type="entry name" value="Leucine-rich Repeat Variant"/>
    <property type="match status" value="1"/>
</dbReference>
<dbReference type="RefSeq" id="WP_309741004.1">
    <property type="nucleotide sequence ID" value="NZ_JAVDQI010000009.1"/>
</dbReference>
<reference evidence="1 2" key="1">
    <citation type="submission" date="2023-07" db="EMBL/GenBank/DDBJ databases">
        <title>Genomic Encyclopedia of Type Strains, Phase IV (KMG-IV): sequencing the most valuable type-strain genomes for metagenomic binning, comparative biology and taxonomic classification.</title>
        <authorList>
            <person name="Goeker M."/>
        </authorList>
    </citation>
    <scope>NUCLEOTIDE SEQUENCE [LARGE SCALE GENOMIC DNA]</scope>
    <source>
        <strain evidence="1 2">DSM 17273</strain>
    </source>
</reference>
<dbReference type="InterPro" id="IPR016024">
    <property type="entry name" value="ARM-type_fold"/>
</dbReference>
<dbReference type="EMBL" id="JAVDQI010000009">
    <property type="protein sequence ID" value="MDR6223599.1"/>
    <property type="molecule type" value="Genomic_DNA"/>
</dbReference>
<dbReference type="Proteomes" id="UP001185015">
    <property type="component" value="Unassembled WGS sequence"/>
</dbReference>
<evidence type="ECO:0000313" key="1">
    <source>
        <dbReference type="EMBL" id="MDR6223599.1"/>
    </source>
</evidence>
<dbReference type="SUPFAM" id="SSF48371">
    <property type="entry name" value="ARM repeat"/>
    <property type="match status" value="1"/>
</dbReference>
<keyword evidence="2" id="KW-1185">Reference proteome</keyword>
<protein>
    <recommendedName>
        <fullName evidence="3">Apea-like HEPN domain-containing protein</fullName>
    </recommendedName>
</protein>
<comment type="caution">
    <text evidence="1">The sequence shown here is derived from an EMBL/GenBank/DDBJ whole genome shotgun (WGS) entry which is preliminary data.</text>
</comment>